<evidence type="ECO:0000256" key="5">
    <source>
        <dbReference type="ARBA" id="ARBA00022723"/>
    </source>
</evidence>
<comment type="caution">
    <text evidence="11">The sequence shown here is derived from an EMBL/GenBank/DDBJ whole genome shotgun (WGS) entry which is preliminary data.</text>
</comment>
<evidence type="ECO:0000259" key="10">
    <source>
        <dbReference type="PROSITE" id="PS51384"/>
    </source>
</evidence>
<proteinExistence type="predicted"/>
<dbReference type="GO" id="GO:0016491">
    <property type="term" value="F:oxidoreductase activity"/>
    <property type="evidence" value="ECO:0007669"/>
    <property type="project" value="UniProtKB-KW"/>
</dbReference>
<evidence type="ECO:0000313" key="11">
    <source>
        <dbReference type="EMBL" id="MDT7520389.1"/>
    </source>
</evidence>
<dbReference type="SUPFAM" id="SSF52343">
    <property type="entry name" value="Ferredoxin reductase-like, C-terminal NADP-linked domain"/>
    <property type="match status" value="1"/>
</dbReference>
<dbReference type="InterPro" id="IPR039261">
    <property type="entry name" value="FNR_nucleotide-bd"/>
</dbReference>
<evidence type="ECO:0000313" key="12">
    <source>
        <dbReference type="Proteomes" id="UP001321700"/>
    </source>
</evidence>
<dbReference type="Gene3D" id="3.40.50.80">
    <property type="entry name" value="Nucleotide-binding domain of ferredoxin-NADP reductase (FNR) module"/>
    <property type="match status" value="1"/>
</dbReference>
<dbReference type="EMBL" id="JAVBIK010000001">
    <property type="protein sequence ID" value="MDT7520389.1"/>
    <property type="molecule type" value="Genomic_DNA"/>
</dbReference>
<name>A0ABU3KRE7_9BURK</name>
<dbReference type="Pfam" id="PF00111">
    <property type="entry name" value="Fer2"/>
    <property type="match status" value="1"/>
</dbReference>
<reference evidence="11 12" key="1">
    <citation type="submission" date="2023-08" db="EMBL/GenBank/DDBJ databases">
        <title>Rhodoferax potami sp. nov. and Rhodoferax mekongensis sp. nov., isolated from the Mekong River in Thailand.</title>
        <authorList>
            <person name="Kitikhun S."/>
            <person name="Charoenyingcharoen P."/>
            <person name="Siriarchawattana P."/>
            <person name="Likhitrattanapisal S."/>
            <person name="Nilsakha T."/>
            <person name="Chanpet A."/>
            <person name="Rattanawaree P."/>
            <person name="Ingsriswang S."/>
        </authorList>
    </citation>
    <scope>NUCLEOTIDE SEQUENCE [LARGE SCALE GENOMIC DNA]</scope>
    <source>
        <strain evidence="11 12">TBRC 17660</strain>
    </source>
</reference>
<keyword evidence="8" id="KW-0411">Iron-sulfur</keyword>
<feature type="domain" description="2Fe-2S ferredoxin-type" evidence="9">
    <location>
        <begin position="245"/>
        <end position="330"/>
    </location>
</feature>
<comment type="cofactor">
    <cofactor evidence="1">
        <name>FMN</name>
        <dbReference type="ChEBI" id="CHEBI:58210"/>
    </cofactor>
</comment>
<dbReference type="InterPro" id="IPR001041">
    <property type="entry name" value="2Fe-2S_ferredoxin-type"/>
</dbReference>
<dbReference type="SUPFAM" id="SSF63380">
    <property type="entry name" value="Riboflavin synthase domain-like"/>
    <property type="match status" value="1"/>
</dbReference>
<dbReference type="InterPro" id="IPR054582">
    <property type="entry name" value="DmmA-like_N"/>
</dbReference>
<dbReference type="CDD" id="cd00207">
    <property type="entry name" value="fer2"/>
    <property type="match status" value="1"/>
</dbReference>
<feature type="domain" description="FAD-binding FR-type" evidence="10">
    <location>
        <begin position="12"/>
        <end position="114"/>
    </location>
</feature>
<dbReference type="InterPro" id="IPR012675">
    <property type="entry name" value="Beta-grasp_dom_sf"/>
</dbReference>
<dbReference type="PANTHER" id="PTHR47354">
    <property type="entry name" value="NADH OXIDOREDUCTASE HCR"/>
    <property type="match status" value="1"/>
</dbReference>
<keyword evidence="3" id="KW-0288">FMN</keyword>
<dbReference type="RefSeq" id="WP_313875992.1">
    <property type="nucleotide sequence ID" value="NZ_JAVBIK010000001.1"/>
</dbReference>
<evidence type="ECO:0000256" key="3">
    <source>
        <dbReference type="ARBA" id="ARBA00022643"/>
    </source>
</evidence>
<evidence type="ECO:0000256" key="6">
    <source>
        <dbReference type="ARBA" id="ARBA00023002"/>
    </source>
</evidence>
<keyword evidence="7" id="KW-0408">Iron</keyword>
<dbReference type="Proteomes" id="UP001321700">
    <property type="component" value="Unassembled WGS sequence"/>
</dbReference>
<gene>
    <name evidence="11" type="ORF">RAE19_17025</name>
</gene>
<evidence type="ECO:0000259" key="9">
    <source>
        <dbReference type="PROSITE" id="PS51085"/>
    </source>
</evidence>
<dbReference type="Gene3D" id="3.10.20.30">
    <property type="match status" value="1"/>
</dbReference>
<dbReference type="CDD" id="cd06185">
    <property type="entry name" value="PDR_like"/>
    <property type="match status" value="1"/>
</dbReference>
<keyword evidence="4" id="KW-0001">2Fe-2S</keyword>
<dbReference type="InterPro" id="IPR036010">
    <property type="entry name" value="2Fe-2S_ferredoxin-like_sf"/>
</dbReference>
<keyword evidence="6 11" id="KW-0560">Oxidoreductase</keyword>
<evidence type="ECO:0000256" key="2">
    <source>
        <dbReference type="ARBA" id="ARBA00022630"/>
    </source>
</evidence>
<dbReference type="PROSITE" id="PS00197">
    <property type="entry name" value="2FE2S_FER_1"/>
    <property type="match status" value="1"/>
</dbReference>
<dbReference type="SUPFAM" id="SSF54292">
    <property type="entry name" value="2Fe-2S ferredoxin-like"/>
    <property type="match status" value="1"/>
</dbReference>
<dbReference type="Pfam" id="PF22290">
    <property type="entry name" value="DmmA-like_N"/>
    <property type="match status" value="1"/>
</dbReference>
<evidence type="ECO:0000256" key="1">
    <source>
        <dbReference type="ARBA" id="ARBA00001917"/>
    </source>
</evidence>
<dbReference type="PROSITE" id="PS51085">
    <property type="entry name" value="2FE2S_FER_2"/>
    <property type="match status" value="1"/>
</dbReference>
<dbReference type="InterPro" id="IPR017938">
    <property type="entry name" value="Riboflavin_synthase-like_b-brl"/>
</dbReference>
<organism evidence="11 12">
    <name type="scientific">Rhodoferax potami</name>
    <dbReference type="NCBI Taxonomy" id="3068338"/>
    <lineage>
        <taxon>Bacteria</taxon>
        <taxon>Pseudomonadati</taxon>
        <taxon>Pseudomonadota</taxon>
        <taxon>Betaproteobacteria</taxon>
        <taxon>Burkholderiales</taxon>
        <taxon>Comamonadaceae</taxon>
        <taxon>Rhodoferax</taxon>
    </lineage>
</organism>
<keyword evidence="12" id="KW-1185">Reference proteome</keyword>
<dbReference type="InterPro" id="IPR006058">
    <property type="entry name" value="2Fe2S_fd_BS"/>
</dbReference>
<dbReference type="InterPro" id="IPR017927">
    <property type="entry name" value="FAD-bd_FR_type"/>
</dbReference>
<dbReference type="PANTHER" id="PTHR47354:SF1">
    <property type="entry name" value="CARNITINE MONOOXYGENASE REDUCTASE SUBUNIT"/>
    <property type="match status" value="1"/>
</dbReference>
<keyword evidence="2" id="KW-0285">Flavoprotein</keyword>
<dbReference type="PRINTS" id="PR00409">
    <property type="entry name" value="PHDIOXRDTASE"/>
</dbReference>
<evidence type="ECO:0000256" key="4">
    <source>
        <dbReference type="ARBA" id="ARBA00022714"/>
    </source>
</evidence>
<protein>
    <submittedName>
        <fullName evidence="11">PDR/VanB family oxidoreductase</fullName>
        <ecNumber evidence="11">1.-.-.-</ecNumber>
    </submittedName>
</protein>
<dbReference type="InterPro" id="IPR050415">
    <property type="entry name" value="MRET"/>
</dbReference>
<dbReference type="PROSITE" id="PS51384">
    <property type="entry name" value="FAD_FR"/>
    <property type="match status" value="1"/>
</dbReference>
<keyword evidence="5" id="KW-0479">Metal-binding</keyword>
<sequence length="330" mass="34569">MSGPANTPANTPATLQVKVAAKRTEAQDICSLELVAADGSALPAFTAGAHIDVHLPNGLVRQYSLSNAPSETNRYVIGVLRDAASRGGSTAVHDLVAEGSVLTISAPRNLFPLDSAAPHHLLLAGGIGITPMLAMAEHLAATGGSFTLHHCSRSQARTAFMDRLGTAPFAAHAHHHFDDGDASQKLDIAATLQSAPAGTHLYVCGPQGFMDAVLSAGRAAGWPEERLHREYFGAAPTAKADDGSFELEIASTGKVIKVLPDQTALEALHAGGIDIPMSCEQGVCGTCLTRVKAGMPDHRDQYLMPEEQAANDQFLPCCSRSKSARLVLDL</sequence>
<dbReference type="Gene3D" id="2.40.30.10">
    <property type="entry name" value="Translation factors"/>
    <property type="match status" value="1"/>
</dbReference>
<accession>A0ABU3KRE7</accession>
<evidence type="ECO:0000256" key="8">
    <source>
        <dbReference type="ARBA" id="ARBA00023014"/>
    </source>
</evidence>
<dbReference type="EC" id="1.-.-.-" evidence="11"/>
<evidence type="ECO:0000256" key="7">
    <source>
        <dbReference type="ARBA" id="ARBA00023004"/>
    </source>
</evidence>